<comment type="caution">
    <text evidence="2">The sequence shown here is derived from an EMBL/GenBank/DDBJ whole genome shotgun (WGS) entry which is preliminary data.</text>
</comment>
<evidence type="ECO:0000259" key="1">
    <source>
        <dbReference type="PROSITE" id="PS51029"/>
    </source>
</evidence>
<name>A0AAV4D6Z0_9GAST</name>
<keyword evidence="3" id="KW-1185">Reference proteome</keyword>
<organism evidence="2 3">
    <name type="scientific">Plakobranchus ocellatus</name>
    <dbReference type="NCBI Taxonomy" id="259542"/>
    <lineage>
        <taxon>Eukaryota</taxon>
        <taxon>Metazoa</taxon>
        <taxon>Spiralia</taxon>
        <taxon>Lophotrochozoa</taxon>
        <taxon>Mollusca</taxon>
        <taxon>Gastropoda</taxon>
        <taxon>Heterobranchia</taxon>
        <taxon>Euthyneura</taxon>
        <taxon>Panpulmonata</taxon>
        <taxon>Sacoglossa</taxon>
        <taxon>Placobranchoidea</taxon>
        <taxon>Plakobranchidae</taxon>
        <taxon>Plakobranchus</taxon>
    </lineage>
</organism>
<accession>A0AAV4D6Z0</accession>
<protein>
    <submittedName>
        <fullName evidence="2">Transcription factor adf-1</fullName>
    </submittedName>
</protein>
<dbReference type="EMBL" id="BLXT01007525">
    <property type="protein sequence ID" value="GFO39897.1"/>
    <property type="molecule type" value="Genomic_DNA"/>
</dbReference>
<gene>
    <name evidence="2" type="ORF">PoB_006640200</name>
</gene>
<dbReference type="AlphaFoldDB" id="A0AAV4D6Z0"/>
<feature type="domain" description="MADF" evidence="1">
    <location>
        <begin position="9"/>
        <end position="102"/>
    </location>
</feature>
<dbReference type="Pfam" id="PF10545">
    <property type="entry name" value="MADF_DNA_bdg"/>
    <property type="match status" value="1"/>
</dbReference>
<dbReference type="InterPro" id="IPR039353">
    <property type="entry name" value="TF_Adf1"/>
</dbReference>
<evidence type="ECO:0000313" key="2">
    <source>
        <dbReference type="EMBL" id="GFO39897.1"/>
    </source>
</evidence>
<proteinExistence type="predicted"/>
<dbReference type="PANTHER" id="PTHR12243">
    <property type="entry name" value="MADF DOMAIN TRANSCRIPTION FACTOR"/>
    <property type="match status" value="1"/>
</dbReference>
<dbReference type="Proteomes" id="UP000735302">
    <property type="component" value="Unassembled WGS sequence"/>
</dbReference>
<dbReference type="PROSITE" id="PS51029">
    <property type="entry name" value="MADF"/>
    <property type="match status" value="1"/>
</dbReference>
<sequence>MGERDYKKDIIDAVRSHPVLWNPSNEDYKNQDKRKAIWKHIDSTTPPPSGVDIHAKIAWEQLTRCYANVLKRKDRRSESGAISSTKEWRYERDMMFLIPVKKTRWPCSAGNIVTDIKVDNDSNMCDNELSQSDSLTSIRLEDAFNAEEEIWNNSENGNDYKEDYRDHGTEESANQINHINGSVDAFHFHGQDRKVKRACKKSKKSHRLTFFKSLMPMIDNLTDDEFLDFQVNIIQDLKRFRIARSQQSSN</sequence>
<dbReference type="SMART" id="SM00595">
    <property type="entry name" value="MADF"/>
    <property type="match status" value="1"/>
</dbReference>
<dbReference type="InterPro" id="IPR006578">
    <property type="entry name" value="MADF-dom"/>
</dbReference>
<reference evidence="2 3" key="1">
    <citation type="journal article" date="2021" name="Elife">
        <title>Chloroplast acquisition without the gene transfer in kleptoplastic sea slugs, Plakobranchus ocellatus.</title>
        <authorList>
            <person name="Maeda T."/>
            <person name="Takahashi S."/>
            <person name="Yoshida T."/>
            <person name="Shimamura S."/>
            <person name="Takaki Y."/>
            <person name="Nagai Y."/>
            <person name="Toyoda A."/>
            <person name="Suzuki Y."/>
            <person name="Arimoto A."/>
            <person name="Ishii H."/>
            <person name="Satoh N."/>
            <person name="Nishiyama T."/>
            <person name="Hasebe M."/>
            <person name="Maruyama T."/>
            <person name="Minagawa J."/>
            <person name="Obokata J."/>
            <person name="Shigenobu S."/>
        </authorList>
    </citation>
    <scope>NUCLEOTIDE SEQUENCE [LARGE SCALE GENOMIC DNA]</scope>
</reference>
<evidence type="ECO:0000313" key="3">
    <source>
        <dbReference type="Proteomes" id="UP000735302"/>
    </source>
</evidence>
<dbReference type="PANTHER" id="PTHR12243:SF67">
    <property type="entry name" value="COREPRESSOR OF PANGOLIN, ISOFORM A-RELATED"/>
    <property type="match status" value="1"/>
</dbReference>